<gene>
    <name evidence="1" type="ORF">g.27973</name>
</gene>
<reference evidence="1" key="1">
    <citation type="submission" date="2015-11" db="EMBL/GenBank/DDBJ databases">
        <title>De novo transcriptome assembly of four potential Pierce s Disease insect vectors from Arizona vineyards.</title>
        <authorList>
            <person name="Tassone E.E."/>
        </authorList>
    </citation>
    <scope>NUCLEOTIDE SEQUENCE</scope>
</reference>
<name>A0A1B6MD10_9HEMI</name>
<accession>A0A1B6MD10</accession>
<protein>
    <submittedName>
        <fullName evidence="1">Uncharacterized protein</fullName>
    </submittedName>
</protein>
<sequence>MLTCLSFSRDPERYNQLLFVFHLDSCQGCRRRLTCRHDLEQFCIVIIDKAWASDMFSFSRDPERYNQLLFVFHLDSCQGCRRRLTCRHDLEQFCIVIIDKAWASDMFSFSRDPER</sequence>
<feature type="non-terminal residue" evidence="1">
    <location>
        <position position="115"/>
    </location>
</feature>
<organism evidence="1">
    <name type="scientific">Graphocephala atropunctata</name>
    <dbReference type="NCBI Taxonomy" id="36148"/>
    <lineage>
        <taxon>Eukaryota</taxon>
        <taxon>Metazoa</taxon>
        <taxon>Ecdysozoa</taxon>
        <taxon>Arthropoda</taxon>
        <taxon>Hexapoda</taxon>
        <taxon>Insecta</taxon>
        <taxon>Pterygota</taxon>
        <taxon>Neoptera</taxon>
        <taxon>Paraneoptera</taxon>
        <taxon>Hemiptera</taxon>
        <taxon>Auchenorrhyncha</taxon>
        <taxon>Membracoidea</taxon>
        <taxon>Cicadellidae</taxon>
        <taxon>Cicadellinae</taxon>
        <taxon>Cicadellini</taxon>
        <taxon>Graphocephala</taxon>
    </lineage>
</organism>
<evidence type="ECO:0000313" key="1">
    <source>
        <dbReference type="EMBL" id="JAT33774.1"/>
    </source>
</evidence>
<dbReference type="EMBL" id="GEBQ01006203">
    <property type="protein sequence ID" value="JAT33774.1"/>
    <property type="molecule type" value="Transcribed_RNA"/>
</dbReference>
<proteinExistence type="predicted"/>
<dbReference type="AlphaFoldDB" id="A0A1B6MD10"/>